<evidence type="ECO:0000313" key="2">
    <source>
        <dbReference type="EMBL" id="TNN26215.1"/>
    </source>
</evidence>
<evidence type="ECO:0000256" key="1">
    <source>
        <dbReference type="SAM" id="MobiDB-lite"/>
    </source>
</evidence>
<reference evidence="2 3" key="1">
    <citation type="submission" date="2019-03" db="EMBL/GenBank/DDBJ databases">
        <title>First draft genome of Liparis tanakae, snailfish: a comprehensive survey of snailfish specific genes.</title>
        <authorList>
            <person name="Kim W."/>
            <person name="Song I."/>
            <person name="Jeong J.-H."/>
            <person name="Kim D."/>
            <person name="Kim S."/>
            <person name="Ryu S."/>
            <person name="Song J.Y."/>
            <person name="Lee S.K."/>
        </authorList>
    </citation>
    <scope>NUCLEOTIDE SEQUENCE [LARGE SCALE GENOMIC DNA]</scope>
    <source>
        <tissue evidence="2">Muscle</tissue>
    </source>
</reference>
<evidence type="ECO:0000313" key="3">
    <source>
        <dbReference type="Proteomes" id="UP000314294"/>
    </source>
</evidence>
<sequence length="109" mass="12094">MTSPTLMRPLSAAGWPGNSFLTRTMLASSGRLSSRLKLKPRPDVFFSRRTSNTLSEGTKTGSGQFKQPVGRPLREEVAPHLPRFSERFHRLVVRGSLQTIPIDGHHAVT</sequence>
<feature type="compositionally biased region" description="Polar residues" evidence="1">
    <location>
        <begin position="49"/>
        <end position="65"/>
    </location>
</feature>
<dbReference type="Proteomes" id="UP000314294">
    <property type="component" value="Unassembled WGS sequence"/>
</dbReference>
<keyword evidence="3" id="KW-1185">Reference proteome</keyword>
<dbReference type="AlphaFoldDB" id="A0A4Z2EBU7"/>
<proteinExistence type="predicted"/>
<comment type="caution">
    <text evidence="2">The sequence shown here is derived from an EMBL/GenBank/DDBJ whole genome shotgun (WGS) entry which is preliminary data.</text>
</comment>
<accession>A0A4Z2EBU7</accession>
<dbReference type="EMBL" id="SRLO01010718">
    <property type="protein sequence ID" value="TNN26215.1"/>
    <property type="molecule type" value="Genomic_DNA"/>
</dbReference>
<protein>
    <submittedName>
        <fullName evidence="2">Uncharacterized protein</fullName>
    </submittedName>
</protein>
<gene>
    <name evidence="2" type="ORF">EYF80_063647</name>
</gene>
<feature type="region of interest" description="Disordered" evidence="1">
    <location>
        <begin position="49"/>
        <end position="72"/>
    </location>
</feature>
<name>A0A4Z2EBU7_9TELE</name>
<organism evidence="2 3">
    <name type="scientific">Liparis tanakae</name>
    <name type="common">Tanaka's snailfish</name>
    <dbReference type="NCBI Taxonomy" id="230148"/>
    <lineage>
        <taxon>Eukaryota</taxon>
        <taxon>Metazoa</taxon>
        <taxon>Chordata</taxon>
        <taxon>Craniata</taxon>
        <taxon>Vertebrata</taxon>
        <taxon>Euteleostomi</taxon>
        <taxon>Actinopterygii</taxon>
        <taxon>Neopterygii</taxon>
        <taxon>Teleostei</taxon>
        <taxon>Neoteleostei</taxon>
        <taxon>Acanthomorphata</taxon>
        <taxon>Eupercaria</taxon>
        <taxon>Perciformes</taxon>
        <taxon>Cottioidei</taxon>
        <taxon>Cottales</taxon>
        <taxon>Liparidae</taxon>
        <taxon>Liparis</taxon>
    </lineage>
</organism>